<dbReference type="AlphaFoldDB" id="A0A543PJI0"/>
<proteinExistence type="predicted"/>
<keyword evidence="3" id="KW-1185">Reference proteome</keyword>
<sequence length="117" mass="12535">MLVKLLVALGVLVFPVPALVLGARGWLKRPGYSVDEPADRVSYVLLVALRALVLLLLLALSAVVLVSAVGAAVVDVQLHGMVYVFFGLDLLLALLVVLSFGRPARRPVRRRASPATR</sequence>
<evidence type="ECO:0000313" key="3">
    <source>
        <dbReference type="Proteomes" id="UP000319865"/>
    </source>
</evidence>
<dbReference type="Proteomes" id="UP000319865">
    <property type="component" value="Unassembled WGS sequence"/>
</dbReference>
<evidence type="ECO:0000313" key="2">
    <source>
        <dbReference type="EMBL" id="TQN44234.1"/>
    </source>
</evidence>
<accession>A0A543PJI0</accession>
<reference evidence="2 3" key="1">
    <citation type="submission" date="2019-06" db="EMBL/GenBank/DDBJ databases">
        <title>Sequencing the genomes of 1000 actinobacteria strains.</title>
        <authorList>
            <person name="Klenk H.-P."/>
        </authorList>
    </citation>
    <scope>NUCLEOTIDE SEQUENCE [LARGE SCALE GENOMIC DNA]</scope>
    <source>
        <strain evidence="2 3">DSM 46837</strain>
    </source>
</reference>
<evidence type="ECO:0000256" key="1">
    <source>
        <dbReference type="SAM" id="Phobius"/>
    </source>
</evidence>
<dbReference type="RefSeq" id="WP_142026673.1">
    <property type="nucleotide sequence ID" value="NZ_VFQE01000001.1"/>
</dbReference>
<gene>
    <name evidence="2" type="ORF">FHU33_3729</name>
</gene>
<keyword evidence="1" id="KW-0472">Membrane</keyword>
<protein>
    <submittedName>
        <fullName evidence="2">Uncharacterized protein</fullName>
    </submittedName>
</protein>
<feature type="transmembrane region" description="Helical" evidence="1">
    <location>
        <begin position="6"/>
        <end position="27"/>
    </location>
</feature>
<feature type="transmembrane region" description="Helical" evidence="1">
    <location>
        <begin position="47"/>
        <end position="74"/>
    </location>
</feature>
<keyword evidence="1" id="KW-0812">Transmembrane</keyword>
<feature type="transmembrane region" description="Helical" evidence="1">
    <location>
        <begin position="80"/>
        <end position="101"/>
    </location>
</feature>
<comment type="caution">
    <text evidence="2">The sequence shown here is derived from an EMBL/GenBank/DDBJ whole genome shotgun (WGS) entry which is preliminary data.</text>
</comment>
<organism evidence="2 3">
    <name type="scientific">Blastococcus colisei</name>
    <dbReference type="NCBI Taxonomy" id="1564162"/>
    <lineage>
        <taxon>Bacteria</taxon>
        <taxon>Bacillati</taxon>
        <taxon>Actinomycetota</taxon>
        <taxon>Actinomycetes</taxon>
        <taxon>Geodermatophilales</taxon>
        <taxon>Geodermatophilaceae</taxon>
        <taxon>Blastococcus</taxon>
    </lineage>
</organism>
<dbReference type="EMBL" id="VFQE01000001">
    <property type="protein sequence ID" value="TQN44234.1"/>
    <property type="molecule type" value="Genomic_DNA"/>
</dbReference>
<name>A0A543PJI0_9ACTN</name>
<keyword evidence="1" id="KW-1133">Transmembrane helix</keyword>